<evidence type="ECO:0000256" key="1">
    <source>
        <dbReference type="ARBA" id="ARBA00004141"/>
    </source>
</evidence>
<feature type="compositionally biased region" description="Basic and acidic residues" evidence="5">
    <location>
        <begin position="544"/>
        <end position="559"/>
    </location>
</feature>
<feature type="region of interest" description="Disordered" evidence="5">
    <location>
        <begin position="516"/>
        <end position="583"/>
    </location>
</feature>
<feature type="domain" description="TTI1 C-terminal TPR" evidence="8">
    <location>
        <begin position="542"/>
        <end position="773"/>
    </location>
</feature>
<dbReference type="InterPro" id="IPR052587">
    <property type="entry name" value="TELO2-interacting_protein_1"/>
</dbReference>
<evidence type="ECO:0000256" key="3">
    <source>
        <dbReference type="ARBA" id="ARBA00022989"/>
    </source>
</evidence>
<dbReference type="Pfam" id="PF24181">
    <property type="entry name" value="TPR_TTI1_C"/>
    <property type="match status" value="1"/>
</dbReference>
<feature type="compositionally biased region" description="Acidic residues" evidence="5">
    <location>
        <begin position="560"/>
        <end position="574"/>
    </location>
</feature>
<dbReference type="InterPro" id="IPR011989">
    <property type="entry name" value="ARM-like"/>
</dbReference>
<feature type="compositionally biased region" description="Polar residues" evidence="5">
    <location>
        <begin position="525"/>
        <end position="534"/>
    </location>
</feature>
<dbReference type="GO" id="GO:0016020">
    <property type="term" value="C:membrane"/>
    <property type="evidence" value="ECO:0007669"/>
    <property type="project" value="UniProtKB-SubCell"/>
</dbReference>
<dbReference type="SUPFAM" id="SSF48371">
    <property type="entry name" value="ARM repeat"/>
    <property type="match status" value="1"/>
</dbReference>
<proteinExistence type="predicted"/>
<dbReference type="AlphaFoldDB" id="A0A4V5NAJ3"/>
<dbReference type="InterPro" id="IPR049362">
    <property type="entry name" value="TTI1_rpt"/>
</dbReference>
<name>A0A4V5NAJ3_9PEZI</name>
<evidence type="ECO:0000259" key="8">
    <source>
        <dbReference type="Pfam" id="PF24181"/>
    </source>
</evidence>
<feature type="non-terminal residue" evidence="9">
    <location>
        <position position="1"/>
    </location>
</feature>
<keyword evidence="2 6" id="KW-0812">Transmembrane</keyword>
<evidence type="ECO:0000256" key="5">
    <source>
        <dbReference type="SAM" id="MobiDB-lite"/>
    </source>
</evidence>
<reference evidence="9 10" key="1">
    <citation type="submission" date="2017-03" db="EMBL/GenBank/DDBJ databases">
        <title>Genomes of endolithic fungi from Antarctica.</title>
        <authorList>
            <person name="Coleine C."/>
            <person name="Masonjones S."/>
            <person name="Stajich J.E."/>
        </authorList>
    </citation>
    <scope>NUCLEOTIDE SEQUENCE [LARGE SCALE GENOMIC DNA]</scope>
    <source>
        <strain evidence="9 10">CCFEE 5187</strain>
    </source>
</reference>
<dbReference type="GO" id="GO:0005737">
    <property type="term" value="C:cytoplasm"/>
    <property type="evidence" value="ECO:0007669"/>
    <property type="project" value="TreeGrafter"/>
</dbReference>
<feature type="transmembrane region" description="Helical" evidence="6">
    <location>
        <begin position="57"/>
        <end position="75"/>
    </location>
</feature>
<evidence type="ECO:0008006" key="11">
    <source>
        <dbReference type="Google" id="ProtNLM"/>
    </source>
</evidence>
<evidence type="ECO:0000313" key="9">
    <source>
        <dbReference type="EMBL" id="TKA51799.1"/>
    </source>
</evidence>
<keyword evidence="10" id="KW-1185">Reference proteome</keyword>
<comment type="caution">
    <text evidence="9">The sequence shown here is derived from an EMBL/GenBank/DDBJ whole genome shotgun (WGS) entry which is preliminary data.</text>
</comment>
<dbReference type="Pfam" id="PF03062">
    <property type="entry name" value="MBOAT"/>
    <property type="match status" value="1"/>
</dbReference>
<dbReference type="InterPro" id="IPR004299">
    <property type="entry name" value="MBOAT_fam"/>
</dbReference>
<feature type="transmembrane region" description="Helical" evidence="6">
    <location>
        <begin position="82"/>
        <end position="103"/>
    </location>
</feature>
<dbReference type="PANTHER" id="PTHR18460:SF3">
    <property type="entry name" value="TELO2-INTERACTING PROTEIN 1 HOMOLOG"/>
    <property type="match status" value="1"/>
</dbReference>
<evidence type="ECO:0000259" key="7">
    <source>
        <dbReference type="Pfam" id="PF24173"/>
    </source>
</evidence>
<protein>
    <recommendedName>
        <fullName evidence="11">Diacylglycerol O-acyltransferase</fullName>
    </recommendedName>
</protein>
<dbReference type="PANTHER" id="PTHR18460">
    <property type="entry name" value="TEL2 INTERACTING PROTEIN 1 TTI1 FAMILY MEMBER"/>
    <property type="match status" value="1"/>
</dbReference>
<gene>
    <name evidence="9" type="ORF">B0A49_12930</name>
</gene>
<dbReference type="Pfam" id="PF21547">
    <property type="entry name" value="TTI1"/>
    <property type="match status" value="1"/>
</dbReference>
<dbReference type="Gene3D" id="1.25.10.10">
    <property type="entry name" value="Leucine-rich Repeat Variant"/>
    <property type="match status" value="1"/>
</dbReference>
<feature type="transmembrane region" description="Helical" evidence="6">
    <location>
        <begin position="123"/>
        <end position="144"/>
    </location>
</feature>
<dbReference type="OrthoDB" id="49511at2759"/>
<dbReference type="STRING" id="331657.A0A4V5NAJ3"/>
<keyword evidence="4 6" id="KW-0472">Membrane</keyword>
<sequence>FLNALAEVTRFGDREFYTDWWNSYSVRSYWTTWNKPVFHFMKRHIYSPLVGRGVPPQVAQILVFVFSGVLHELLVGVPTHNILGVAFLGMLLQLPLIILTDPLTRYRDAAGHVPVNAKVVGNLVFWVSFCLVGQPLAALLYFFAWQAKYGSLKPPCVRLSQAALRFAAKPDIAKDVIDALDEVHRVLNAVTSLQDALDEKLAEYVFFPLSHVLRESQKLPVRALEICLECNSSHRATFTALESLVERISSSNTSLTIARESLDLVFGSQGDTRLAGFWLSFKLIEAICNQGMAMEDIIDYGDSSSNLRDSLVEELYSFSLSLLAEDELDVETDWRLQALALETVALQARRQKLDFRVDLVDALYLVIQLLGFPVQQLREHAMTCLNVLTTACGYKSTSDLIIANVDYLINAVALRLSSFEISPQAPRVLYMMVKLSGPSLLPYLDDIVDSIFAALENFHGYSKLVELLFTVLTGIVEEGTKTQQLAVADGNPGTHRKPAIKPVTVTEVARLMAENRNKAARDVPDSSTEDQVAYSSLPMRPWKKTHDDSDPSSPKKDITQEADTDPEVQDESDSPDPPPPAEKTYKTLLTITQLTQHYLSSASPSLRISLLSLLNTSIPTLALHENSFLPLINTLWSVLVSRLDEPEAYVVASTLDIVGLLCIHAGDFMKGRIDSIWDDVRKMYISLTKKTAVLERSIPKSVQPFQPPKISGTVSKAIVPAPSSPPDPYVDAPTRLIRETLIRFMCTLVEYVAIDDKTFDDIVAMLAPYLMQRPQIRETLERRNPDAVWLA</sequence>
<evidence type="ECO:0000313" key="10">
    <source>
        <dbReference type="Proteomes" id="UP000308768"/>
    </source>
</evidence>
<dbReference type="InterPro" id="IPR057566">
    <property type="entry name" value="TPR_TTI1_N"/>
</dbReference>
<dbReference type="Pfam" id="PF24173">
    <property type="entry name" value="TPR_TTI1_N"/>
    <property type="match status" value="1"/>
</dbReference>
<evidence type="ECO:0000256" key="6">
    <source>
        <dbReference type="SAM" id="Phobius"/>
    </source>
</evidence>
<dbReference type="Proteomes" id="UP000308768">
    <property type="component" value="Unassembled WGS sequence"/>
</dbReference>
<feature type="domain" description="TTI1 N-terminal TPR" evidence="7">
    <location>
        <begin position="151"/>
        <end position="231"/>
    </location>
</feature>
<dbReference type="InterPro" id="IPR057567">
    <property type="entry name" value="TPR_TTI1_C"/>
</dbReference>
<evidence type="ECO:0000256" key="4">
    <source>
        <dbReference type="ARBA" id="ARBA00023136"/>
    </source>
</evidence>
<organism evidence="9 10">
    <name type="scientific">Cryomyces minteri</name>
    <dbReference type="NCBI Taxonomy" id="331657"/>
    <lineage>
        <taxon>Eukaryota</taxon>
        <taxon>Fungi</taxon>
        <taxon>Dikarya</taxon>
        <taxon>Ascomycota</taxon>
        <taxon>Pezizomycotina</taxon>
        <taxon>Dothideomycetes</taxon>
        <taxon>Dothideomycetes incertae sedis</taxon>
        <taxon>Cryomyces</taxon>
    </lineage>
</organism>
<feature type="non-terminal residue" evidence="9">
    <location>
        <position position="791"/>
    </location>
</feature>
<comment type="subcellular location">
    <subcellularLocation>
        <location evidence="1">Membrane</location>
        <topology evidence="1">Multi-pass membrane protein</topology>
    </subcellularLocation>
</comment>
<dbReference type="InterPro" id="IPR016024">
    <property type="entry name" value="ARM-type_fold"/>
</dbReference>
<accession>A0A4V5NAJ3</accession>
<evidence type="ECO:0000256" key="2">
    <source>
        <dbReference type="ARBA" id="ARBA00022692"/>
    </source>
</evidence>
<keyword evidence="3 6" id="KW-1133">Transmembrane helix</keyword>
<dbReference type="EMBL" id="NAJN01002508">
    <property type="protein sequence ID" value="TKA51799.1"/>
    <property type="molecule type" value="Genomic_DNA"/>
</dbReference>